<accession>A0ABU3U992</accession>
<dbReference type="Gene3D" id="3.10.450.50">
    <property type="match status" value="2"/>
</dbReference>
<keyword evidence="2" id="KW-1185">Reference proteome</keyword>
<dbReference type="PANTHER" id="PTHR38436:SF1">
    <property type="entry name" value="ESTER CYCLASE"/>
    <property type="match status" value="1"/>
</dbReference>
<dbReference type="PROSITE" id="PS51257">
    <property type="entry name" value="PROKAR_LIPOPROTEIN"/>
    <property type="match status" value="1"/>
</dbReference>
<reference evidence="1 2" key="1">
    <citation type="submission" date="2023-10" db="EMBL/GenBank/DDBJ databases">
        <title>Marimonas sp. nov. isolated from tidal mud flat.</title>
        <authorList>
            <person name="Jaincy N.J."/>
            <person name="Srinivasan S."/>
            <person name="Lee S.-S."/>
        </authorList>
    </citation>
    <scope>NUCLEOTIDE SEQUENCE [LARGE SCALE GENOMIC DNA]</scope>
    <source>
        <strain evidence="1 2">MJ-SS3</strain>
    </source>
</reference>
<name>A0ABU3U992_9FLAO</name>
<evidence type="ECO:0000313" key="2">
    <source>
        <dbReference type="Proteomes" id="UP001268651"/>
    </source>
</evidence>
<dbReference type="PANTHER" id="PTHR38436">
    <property type="entry name" value="POLYKETIDE CYCLASE SNOAL-LIKE DOMAIN"/>
    <property type="match status" value="1"/>
</dbReference>
<proteinExistence type="predicted"/>
<protein>
    <submittedName>
        <fullName evidence="1">Ester cyclase</fullName>
    </submittedName>
</protein>
<dbReference type="RefSeq" id="WP_316663052.1">
    <property type="nucleotide sequence ID" value="NZ_JAWHTF010000007.1"/>
</dbReference>
<dbReference type="Proteomes" id="UP001268651">
    <property type="component" value="Unassembled WGS sequence"/>
</dbReference>
<dbReference type="InterPro" id="IPR032710">
    <property type="entry name" value="NTF2-like_dom_sf"/>
</dbReference>
<comment type="caution">
    <text evidence="1">The sequence shown here is derived from an EMBL/GenBank/DDBJ whole genome shotgun (WGS) entry which is preliminary data.</text>
</comment>
<dbReference type="Pfam" id="PF07366">
    <property type="entry name" value="SnoaL"/>
    <property type="match status" value="1"/>
</dbReference>
<organism evidence="1 2">
    <name type="scientific">Gilvirhabdus luticola</name>
    <dbReference type="NCBI Taxonomy" id="3079858"/>
    <lineage>
        <taxon>Bacteria</taxon>
        <taxon>Pseudomonadati</taxon>
        <taxon>Bacteroidota</taxon>
        <taxon>Flavobacteriia</taxon>
        <taxon>Flavobacteriales</taxon>
        <taxon>Flavobacteriaceae</taxon>
        <taxon>Gilvirhabdus</taxon>
    </lineage>
</organism>
<dbReference type="SUPFAM" id="SSF54427">
    <property type="entry name" value="NTF2-like"/>
    <property type="match status" value="2"/>
</dbReference>
<evidence type="ECO:0000313" key="1">
    <source>
        <dbReference type="EMBL" id="MDU8886955.1"/>
    </source>
</evidence>
<dbReference type="EMBL" id="JAWHTF010000007">
    <property type="protein sequence ID" value="MDU8886955.1"/>
    <property type="molecule type" value="Genomic_DNA"/>
</dbReference>
<dbReference type="InterPro" id="IPR009959">
    <property type="entry name" value="Cyclase_SnoaL-like"/>
</dbReference>
<sequence length="304" mass="34681">MKKLLLLGLAVILFTSCQNEQRYFTESPEITSFKTSLEQYKNGDWDAWSAHFADTAKFFVNSNKSVNIDDFKKGQLNLLSNFSSYGFIDQGSFMEMVLDSDDETWVNYWATWRGKLKANDKEIDIPVHITSEYVDGKVVQLYNYWDSAPITQALSEIEKANNMPVEDKAIIAKVDTFVNEFLNKQNTEVLKDGLADNYVRYMNDVKVASNPQELVESMSVFFTGFPDFKITNPHRSPIFNNTIFVHWEMTGTNTGEFAGSPPTGKKVKISGLSRLHFNGDGKLDEENVFYDQLNLMQQLGKTLN</sequence>
<gene>
    <name evidence="1" type="ORF">RXV94_12345</name>
</gene>